<keyword evidence="1" id="KW-0378">Hydrolase</keyword>
<sequence length="163" mass="17872">MARTLILMRHGKSAYPPGVADRERPLAPRGRREAALAGDWLRETQPVIDAVSCSDAVRTRETLAATGVRAPVTFEPSIYEASPRTLIELVQLTDDAVQTLLLVGHSPGMPWTAWELAANRASLVAEELGRHFPTSALAVLEFDRPWSQADPGTGDLVRFHIPR</sequence>
<organism evidence="2 3">
    <name type="scientific">Nocardia vermiculata</name>
    <dbReference type="NCBI Taxonomy" id="257274"/>
    <lineage>
        <taxon>Bacteria</taxon>
        <taxon>Bacillati</taxon>
        <taxon>Actinomycetota</taxon>
        <taxon>Actinomycetes</taxon>
        <taxon>Mycobacteriales</taxon>
        <taxon>Nocardiaceae</taxon>
        <taxon>Nocardia</taxon>
    </lineage>
</organism>
<dbReference type="GO" id="GO:0016787">
    <property type="term" value="F:hydrolase activity"/>
    <property type="evidence" value="ECO:0007669"/>
    <property type="project" value="UniProtKB-KW"/>
</dbReference>
<dbReference type="Pfam" id="PF00300">
    <property type="entry name" value="His_Phos_1"/>
    <property type="match status" value="1"/>
</dbReference>
<dbReference type="SUPFAM" id="SSF53254">
    <property type="entry name" value="Phosphoglycerate mutase-like"/>
    <property type="match status" value="1"/>
</dbReference>
<gene>
    <name evidence="2" type="ORF">HGA08_00175</name>
</gene>
<evidence type="ECO:0000313" key="3">
    <source>
        <dbReference type="Proteomes" id="UP000565711"/>
    </source>
</evidence>
<name>A0A846XS64_9NOCA</name>
<dbReference type="PANTHER" id="PTHR20935">
    <property type="entry name" value="PHOSPHOGLYCERATE MUTASE-RELATED"/>
    <property type="match status" value="1"/>
</dbReference>
<proteinExistence type="predicted"/>
<dbReference type="Proteomes" id="UP000565711">
    <property type="component" value="Unassembled WGS sequence"/>
</dbReference>
<accession>A0A846XS64</accession>
<dbReference type="SMART" id="SM00855">
    <property type="entry name" value="PGAM"/>
    <property type="match status" value="1"/>
</dbReference>
<dbReference type="CDD" id="cd07067">
    <property type="entry name" value="HP_PGM_like"/>
    <property type="match status" value="1"/>
</dbReference>
<dbReference type="InterPro" id="IPR051021">
    <property type="entry name" value="Mito_Ser/Thr_phosphatase"/>
</dbReference>
<comment type="caution">
    <text evidence="2">The sequence shown here is derived from an EMBL/GenBank/DDBJ whole genome shotgun (WGS) entry which is preliminary data.</text>
</comment>
<keyword evidence="3" id="KW-1185">Reference proteome</keyword>
<dbReference type="InterPro" id="IPR029033">
    <property type="entry name" value="His_PPase_superfam"/>
</dbReference>
<dbReference type="Gene3D" id="3.40.50.1240">
    <property type="entry name" value="Phosphoglycerate mutase-like"/>
    <property type="match status" value="1"/>
</dbReference>
<dbReference type="RefSeq" id="WP_067881800.1">
    <property type="nucleotide sequence ID" value="NZ_JAAXOP010000001.1"/>
</dbReference>
<evidence type="ECO:0000313" key="2">
    <source>
        <dbReference type="EMBL" id="NKY48624.1"/>
    </source>
</evidence>
<reference evidence="2 3" key="1">
    <citation type="submission" date="2020-04" db="EMBL/GenBank/DDBJ databases">
        <title>MicrobeNet Type strains.</title>
        <authorList>
            <person name="Nicholson A.C."/>
        </authorList>
    </citation>
    <scope>NUCLEOTIDE SEQUENCE [LARGE SCALE GENOMIC DNA]</scope>
    <source>
        <strain evidence="2 3">JCM 12354</strain>
    </source>
</reference>
<evidence type="ECO:0000256" key="1">
    <source>
        <dbReference type="ARBA" id="ARBA00022801"/>
    </source>
</evidence>
<dbReference type="InterPro" id="IPR013078">
    <property type="entry name" value="His_Pase_superF_clade-1"/>
</dbReference>
<dbReference type="EMBL" id="JAAXOP010000001">
    <property type="protein sequence ID" value="NKY48624.1"/>
    <property type="molecule type" value="Genomic_DNA"/>
</dbReference>
<protein>
    <submittedName>
        <fullName evidence="2">Histidine phosphatase family protein</fullName>
    </submittedName>
</protein>
<dbReference type="AlphaFoldDB" id="A0A846XS64"/>
<dbReference type="PANTHER" id="PTHR20935:SF1">
    <property type="entry name" value="SLL1549 PROTEIN"/>
    <property type="match status" value="1"/>
</dbReference>